<evidence type="ECO:0000313" key="2">
    <source>
        <dbReference type="Proteomes" id="UP000190797"/>
    </source>
</evidence>
<organism evidence="1 2">
    <name type="scientific">[Actinomadura] parvosata subsp. kistnae</name>
    <dbReference type="NCBI Taxonomy" id="1909395"/>
    <lineage>
        <taxon>Bacteria</taxon>
        <taxon>Bacillati</taxon>
        <taxon>Actinomycetota</taxon>
        <taxon>Actinomycetes</taxon>
        <taxon>Streptosporangiales</taxon>
        <taxon>Streptosporangiaceae</taxon>
        <taxon>Nonomuraea</taxon>
    </lineage>
</organism>
<dbReference type="InterPro" id="IPR008792">
    <property type="entry name" value="PQQD"/>
</dbReference>
<dbReference type="RefSeq" id="WP_080038927.1">
    <property type="nucleotide sequence ID" value="NZ_CP017717.1"/>
</dbReference>
<accession>A0A1U9ZXR2</accession>
<sequence length="83" mass="8620">MSWNLAPAVRRTGALLFDGGRGGYFALNPTATQTLEVLLTGGTCEQAAQELAAAYAVGTERALADVAALVADLTNRQLLRQAG</sequence>
<name>A0A1U9ZXR2_9ACTN</name>
<dbReference type="AlphaFoldDB" id="A0A1U9ZXR2"/>
<proteinExistence type="predicted"/>
<dbReference type="Proteomes" id="UP000190797">
    <property type="component" value="Chromosome"/>
</dbReference>
<dbReference type="Pfam" id="PF05402">
    <property type="entry name" value="PqqD"/>
    <property type="match status" value="1"/>
</dbReference>
<evidence type="ECO:0000313" key="1">
    <source>
        <dbReference type="EMBL" id="AQZ62746.1"/>
    </source>
</evidence>
<dbReference type="STRING" id="1909395.BKM31_15920"/>
<evidence type="ECO:0008006" key="3">
    <source>
        <dbReference type="Google" id="ProtNLM"/>
    </source>
</evidence>
<dbReference type="KEGG" id="noa:BKM31_15920"/>
<dbReference type="InterPro" id="IPR041881">
    <property type="entry name" value="PqqD_sf"/>
</dbReference>
<protein>
    <recommendedName>
        <fullName evidence="3">HPr-rel-A system PqqD family protein</fullName>
    </recommendedName>
</protein>
<gene>
    <name evidence="1" type="ORF">BKM31_15920</name>
</gene>
<dbReference type="EMBL" id="CP017717">
    <property type="protein sequence ID" value="AQZ62746.1"/>
    <property type="molecule type" value="Genomic_DNA"/>
</dbReference>
<reference evidence="2" key="1">
    <citation type="journal article" date="2017" name="Med. Chem. Commun.">
        <title>Nonomuraea sp. ATCC 55076 harbours the largest actinomycete chromosome to date and the kistamicin biosynthetic gene cluster.</title>
        <authorList>
            <person name="Nazari B."/>
            <person name="Forneris C.C."/>
            <person name="Gibson M.I."/>
            <person name="Moon K."/>
            <person name="Schramma K.R."/>
            <person name="Seyedsayamdost M.R."/>
        </authorList>
    </citation>
    <scope>NUCLEOTIDE SEQUENCE [LARGE SCALE GENOMIC DNA]</scope>
    <source>
        <strain evidence="2">ATCC 55076</strain>
    </source>
</reference>
<dbReference type="Gene3D" id="1.10.10.1150">
    <property type="entry name" value="Coenzyme PQQ synthesis protein D (PqqD)"/>
    <property type="match status" value="1"/>
</dbReference>
<keyword evidence="2" id="KW-1185">Reference proteome</keyword>